<organism evidence="2 3">
    <name type="scientific">Streptomyces fimbriatus</name>
    <dbReference type="NCBI Taxonomy" id="68197"/>
    <lineage>
        <taxon>Bacteria</taxon>
        <taxon>Bacillati</taxon>
        <taxon>Actinomycetota</taxon>
        <taxon>Actinomycetes</taxon>
        <taxon>Kitasatosporales</taxon>
        <taxon>Streptomycetaceae</taxon>
        <taxon>Streptomyces</taxon>
    </lineage>
</organism>
<proteinExistence type="predicted"/>
<dbReference type="SUPFAM" id="SSF51735">
    <property type="entry name" value="NAD(P)-binding Rossmann-fold domains"/>
    <property type="match status" value="1"/>
</dbReference>
<evidence type="ECO:0000259" key="1">
    <source>
        <dbReference type="SMART" id="SM00858"/>
    </source>
</evidence>
<name>A0ABW0DDR0_STRFI</name>
<dbReference type="SMART" id="SM00858">
    <property type="entry name" value="SAF"/>
    <property type="match status" value="1"/>
</dbReference>
<dbReference type="Pfam" id="PF21135">
    <property type="entry name" value="DRL_cat"/>
    <property type="match status" value="1"/>
</dbReference>
<dbReference type="PANTHER" id="PTHR37850:SF1">
    <property type="entry name" value="SAF DOMAIN PROTEIN"/>
    <property type="match status" value="1"/>
</dbReference>
<dbReference type="CDD" id="cd11616">
    <property type="entry name" value="SAF_DH_OX_like"/>
    <property type="match status" value="1"/>
</dbReference>
<feature type="domain" description="SAF" evidence="1">
    <location>
        <begin position="343"/>
        <end position="408"/>
    </location>
</feature>
<dbReference type="InterPro" id="IPR005106">
    <property type="entry name" value="Asp/hSer_DH_NAD-bd"/>
</dbReference>
<evidence type="ECO:0000313" key="3">
    <source>
        <dbReference type="Proteomes" id="UP001596156"/>
    </source>
</evidence>
<keyword evidence="3" id="KW-1185">Reference proteome</keyword>
<dbReference type="InterPro" id="IPR048423">
    <property type="entry name" value="DRL_cat"/>
</dbReference>
<dbReference type="RefSeq" id="WP_344642734.1">
    <property type="nucleotide sequence ID" value="NZ_BAAASS010000002.1"/>
</dbReference>
<dbReference type="PANTHER" id="PTHR37850">
    <property type="entry name" value="STRU PROTEIN"/>
    <property type="match status" value="1"/>
</dbReference>
<sequence>MIIVDTALRRREERDRPIRVGMVGAGFMGRGLARHIVRSVPGMRLAAIANRSLATAERAYTEAGVQPVRADTAEDVEAAVSAGRPVVTEDAFALLAAEGIDCLVDVTGAVEFGARVTVAAIERGLPVVTMNAELDGTVGPLLAHRARAAGVVLTAADGDQPGVQGNLLRFVRGLGVTPLVAGNVKGLQDEYRTPATQKGFAERWGQNVHMVTSFADGTKVSFEQALVANAHGLTVARRGMYGREHTGHVDELTGVYDIDELRALGGVVDYVVGAKPGPGVYVIGTHDDPRQRHYLELYKLGKGPLYSFYTPYHLCHFEVPHTIVRAVDFADAALMPPAGPRVDVVATAKRDLKAGTVVDGLGGYDTYGVAETHAATRASGLLPMGVAEGCVLRRDVPRDAVLTYDDVRLPAGRLVDRLREEQNELFPV</sequence>
<evidence type="ECO:0000313" key="2">
    <source>
        <dbReference type="EMBL" id="MFC5228318.1"/>
    </source>
</evidence>
<dbReference type="Proteomes" id="UP001596156">
    <property type="component" value="Unassembled WGS sequence"/>
</dbReference>
<dbReference type="Gene3D" id="3.40.50.720">
    <property type="entry name" value="NAD(P)-binding Rossmann-like Domain"/>
    <property type="match status" value="1"/>
</dbReference>
<dbReference type="InterPro" id="IPR036291">
    <property type="entry name" value="NAD(P)-bd_dom_sf"/>
</dbReference>
<reference evidence="3" key="1">
    <citation type="journal article" date="2019" name="Int. J. Syst. Evol. Microbiol.">
        <title>The Global Catalogue of Microorganisms (GCM) 10K type strain sequencing project: providing services to taxonomists for standard genome sequencing and annotation.</title>
        <authorList>
            <consortium name="The Broad Institute Genomics Platform"/>
            <consortium name="The Broad Institute Genome Sequencing Center for Infectious Disease"/>
            <person name="Wu L."/>
            <person name="Ma J."/>
        </authorList>
    </citation>
    <scope>NUCLEOTIDE SEQUENCE [LARGE SCALE GENOMIC DNA]</scope>
    <source>
        <strain evidence="3">CCM 8479</strain>
    </source>
</reference>
<comment type="caution">
    <text evidence="2">The sequence shown here is derived from an EMBL/GenBank/DDBJ whole genome shotgun (WGS) entry which is preliminary data.</text>
</comment>
<gene>
    <name evidence="2" type="ORF">ACFPN6_27855</name>
</gene>
<dbReference type="InterPro" id="IPR013974">
    <property type="entry name" value="SAF"/>
</dbReference>
<accession>A0ABW0DDR0</accession>
<dbReference type="Pfam" id="PF03447">
    <property type="entry name" value="NAD_binding_3"/>
    <property type="match status" value="1"/>
</dbReference>
<protein>
    <submittedName>
        <fullName evidence="2">NAD(P)H-dependent oxidoreductase</fullName>
    </submittedName>
</protein>
<dbReference type="Pfam" id="PF08666">
    <property type="entry name" value="SAF"/>
    <property type="match status" value="1"/>
</dbReference>
<dbReference type="EMBL" id="JBHSKL010000039">
    <property type="protein sequence ID" value="MFC5228318.1"/>
    <property type="molecule type" value="Genomic_DNA"/>
</dbReference>